<evidence type="ECO:0000256" key="1">
    <source>
        <dbReference type="SAM" id="MobiDB-lite"/>
    </source>
</evidence>
<comment type="caution">
    <text evidence="2">The sequence shown here is derived from an EMBL/GenBank/DDBJ whole genome shotgun (WGS) entry which is preliminary data.</text>
</comment>
<dbReference type="Proteomes" id="UP001175226">
    <property type="component" value="Unassembled WGS sequence"/>
</dbReference>
<accession>A0AA39J5L0</accession>
<name>A0AA39J5L0_9AGAR</name>
<dbReference type="EMBL" id="JAUEPT010000069">
    <property type="protein sequence ID" value="KAK0434743.1"/>
    <property type="molecule type" value="Genomic_DNA"/>
</dbReference>
<dbReference type="AlphaFoldDB" id="A0AA39J5L0"/>
<feature type="region of interest" description="Disordered" evidence="1">
    <location>
        <begin position="1"/>
        <end position="32"/>
    </location>
</feature>
<gene>
    <name evidence="2" type="ORF">EV421DRAFT_1740751</name>
</gene>
<sequence>MSGKCPEAPRAHDSINSSPYPPRKPLIKAAHSASDMGHAYNTLSLRPSLVPAVDGKSADVVTWDYEQVEGWEKPRSPTWVSFDGRGADLNVLLQGDQSHASKYPFPTVCAENQARCDPDTPLRPIPQPSHVHQHKSLLGAQSGDINNLEPTERFNIGCHHAGQRSKGARRQSSR</sequence>
<keyword evidence="3" id="KW-1185">Reference proteome</keyword>
<evidence type="ECO:0000313" key="2">
    <source>
        <dbReference type="EMBL" id="KAK0434743.1"/>
    </source>
</evidence>
<protein>
    <submittedName>
        <fullName evidence="2">Uncharacterized protein</fullName>
    </submittedName>
</protein>
<organism evidence="2 3">
    <name type="scientific">Armillaria borealis</name>
    <dbReference type="NCBI Taxonomy" id="47425"/>
    <lineage>
        <taxon>Eukaryota</taxon>
        <taxon>Fungi</taxon>
        <taxon>Dikarya</taxon>
        <taxon>Basidiomycota</taxon>
        <taxon>Agaricomycotina</taxon>
        <taxon>Agaricomycetes</taxon>
        <taxon>Agaricomycetidae</taxon>
        <taxon>Agaricales</taxon>
        <taxon>Marasmiineae</taxon>
        <taxon>Physalacriaceae</taxon>
        <taxon>Armillaria</taxon>
    </lineage>
</organism>
<evidence type="ECO:0000313" key="3">
    <source>
        <dbReference type="Proteomes" id="UP001175226"/>
    </source>
</evidence>
<reference evidence="2" key="1">
    <citation type="submission" date="2023-06" db="EMBL/GenBank/DDBJ databases">
        <authorList>
            <consortium name="Lawrence Berkeley National Laboratory"/>
            <person name="Ahrendt S."/>
            <person name="Sahu N."/>
            <person name="Indic B."/>
            <person name="Wong-Bajracharya J."/>
            <person name="Merenyi Z."/>
            <person name="Ke H.-M."/>
            <person name="Monk M."/>
            <person name="Kocsube S."/>
            <person name="Drula E."/>
            <person name="Lipzen A."/>
            <person name="Balint B."/>
            <person name="Henrissat B."/>
            <person name="Andreopoulos B."/>
            <person name="Martin F.M."/>
            <person name="Harder C.B."/>
            <person name="Rigling D."/>
            <person name="Ford K.L."/>
            <person name="Foster G.D."/>
            <person name="Pangilinan J."/>
            <person name="Papanicolaou A."/>
            <person name="Barry K."/>
            <person name="LaButti K."/>
            <person name="Viragh M."/>
            <person name="Koriabine M."/>
            <person name="Yan M."/>
            <person name="Riley R."/>
            <person name="Champramary S."/>
            <person name="Plett K.L."/>
            <person name="Tsai I.J."/>
            <person name="Slot J."/>
            <person name="Sipos G."/>
            <person name="Plett J."/>
            <person name="Nagy L.G."/>
            <person name="Grigoriev I.V."/>
        </authorList>
    </citation>
    <scope>NUCLEOTIDE SEQUENCE</scope>
    <source>
        <strain evidence="2">FPL87.14</strain>
    </source>
</reference>
<proteinExistence type="predicted"/>